<name>A0AAV5X082_9BILA</name>
<dbReference type="EMBL" id="BTSY01000007">
    <property type="protein sequence ID" value="GMT35878.1"/>
    <property type="molecule type" value="Genomic_DNA"/>
</dbReference>
<feature type="non-terminal residue" evidence="2">
    <location>
        <position position="185"/>
    </location>
</feature>
<sequence length="185" mass="21592">VINPKREFENASNDESSRDSIRSSSLSPGPSTSYSNTAPNTAIDPLRGGYSSISHEESLDSRGRGTLPKKRKKYITEAEKLAKDEGVFRILEEPTTSTRRTTRLSKGAVLEEAVEKTKENEDGKKREEDEEKTKEKDKEDEKKRKEEKEQEEKRKRKEKQEEEDQRKREEMKKKEDEKKKEEEKK</sequence>
<comment type="caution">
    <text evidence="2">The sequence shown here is derived from an EMBL/GenBank/DDBJ whole genome shotgun (WGS) entry which is preliminary data.</text>
</comment>
<accession>A0AAV5X082</accession>
<protein>
    <submittedName>
        <fullName evidence="2">Uncharacterized protein</fullName>
    </submittedName>
</protein>
<reference evidence="2" key="1">
    <citation type="submission" date="2023-10" db="EMBL/GenBank/DDBJ databases">
        <title>Genome assembly of Pristionchus species.</title>
        <authorList>
            <person name="Yoshida K."/>
            <person name="Sommer R.J."/>
        </authorList>
    </citation>
    <scope>NUCLEOTIDE SEQUENCE</scope>
    <source>
        <strain evidence="2">RS5133</strain>
    </source>
</reference>
<feature type="compositionally biased region" description="Basic and acidic residues" evidence="1">
    <location>
        <begin position="74"/>
        <end position="92"/>
    </location>
</feature>
<feature type="compositionally biased region" description="Basic and acidic residues" evidence="1">
    <location>
        <begin position="54"/>
        <end position="63"/>
    </location>
</feature>
<gene>
    <name evidence="2" type="ORF">PFISCL1PPCAC_27175</name>
</gene>
<evidence type="ECO:0000313" key="3">
    <source>
        <dbReference type="Proteomes" id="UP001432322"/>
    </source>
</evidence>
<organism evidence="2 3">
    <name type="scientific">Pristionchus fissidentatus</name>
    <dbReference type="NCBI Taxonomy" id="1538716"/>
    <lineage>
        <taxon>Eukaryota</taxon>
        <taxon>Metazoa</taxon>
        <taxon>Ecdysozoa</taxon>
        <taxon>Nematoda</taxon>
        <taxon>Chromadorea</taxon>
        <taxon>Rhabditida</taxon>
        <taxon>Rhabditina</taxon>
        <taxon>Diplogasteromorpha</taxon>
        <taxon>Diplogasteroidea</taxon>
        <taxon>Neodiplogasteridae</taxon>
        <taxon>Pristionchus</taxon>
    </lineage>
</organism>
<evidence type="ECO:0000313" key="2">
    <source>
        <dbReference type="EMBL" id="GMT35878.1"/>
    </source>
</evidence>
<evidence type="ECO:0000256" key="1">
    <source>
        <dbReference type="SAM" id="MobiDB-lite"/>
    </source>
</evidence>
<dbReference type="Proteomes" id="UP001432322">
    <property type="component" value="Unassembled WGS sequence"/>
</dbReference>
<feature type="compositionally biased region" description="Low complexity" evidence="1">
    <location>
        <begin position="22"/>
        <end position="35"/>
    </location>
</feature>
<dbReference type="AlphaFoldDB" id="A0AAV5X082"/>
<feature type="compositionally biased region" description="Basic and acidic residues" evidence="1">
    <location>
        <begin position="113"/>
        <end position="185"/>
    </location>
</feature>
<proteinExistence type="predicted"/>
<keyword evidence="3" id="KW-1185">Reference proteome</keyword>
<feature type="compositionally biased region" description="Basic and acidic residues" evidence="1">
    <location>
        <begin position="1"/>
        <end position="21"/>
    </location>
</feature>
<feature type="non-terminal residue" evidence="2">
    <location>
        <position position="1"/>
    </location>
</feature>
<feature type="region of interest" description="Disordered" evidence="1">
    <location>
        <begin position="1"/>
        <end position="185"/>
    </location>
</feature>